<evidence type="ECO:0000259" key="8">
    <source>
        <dbReference type="PROSITE" id="PS50928"/>
    </source>
</evidence>
<feature type="domain" description="ABC transmembrane type-1" evidence="8">
    <location>
        <begin position="70"/>
        <end position="290"/>
    </location>
</feature>
<evidence type="ECO:0000313" key="10">
    <source>
        <dbReference type="Proteomes" id="UP000599074"/>
    </source>
</evidence>
<evidence type="ECO:0000256" key="3">
    <source>
        <dbReference type="ARBA" id="ARBA00022475"/>
    </source>
</evidence>
<feature type="transmembrane region" description="Helical" evidence="7">
    <location>
        <begin position="216"/>
        <end position="239"/>
    </location>
</feature>
<evidence type="ECO:0000256" key="2">
    <source>
        <dbReference type="ARBA" id="ARBA00022448"/>
    </source>
</evidence>
<feature type="transmembrane region" description="Helical" evidence="7">
    <location>
        <begin position="71"/>
        <end position="93"/>
    </location>
</feature>
<dbReference type="PROSITE" id="PS50928">
    <property type="entry name" value="ABC_TM1"/>
    <property type="match status" value="1"/>
</dbReference>
<dbReference type="InterPro" id="IPR051393">
    <property type="entry name" value="ABC_transporter_permease"/>
</dbReference>
<dbReference type="EMBL" id="BOON01000012">
    <property type="protein sequence ID" value="GII21769.1"/>
    <property type="molecule type" value="Genomic_DNA"/>
</dbReference>
<dbReference type="GO" id="GO:0005886">
    <property type="term" value="C:plasma membrane"/>
    <property type="evidence" value="ECO:0007669"/>
    <property type="project" value="UniProtKB-SubCell"/>
</dbReference>
<comment type="similarity">
    <text evidence="7">Belongs to the binding-protein-dependent transport system permease family.</text>
</comment>
<evidence type="ECO:0000256" key="7">
    <source>
        <dbReference type="RuleBase" id="RU363032"/>
    </source>
</evidence>
<dbReference type="PANTHER" id="PTHR30193">
    <property type="entry name" value="ABC TRANSPORTER PERMEASE PROTEIN"/>
    <property type="match status" value="1"/>
</dbReference>
<evidence type="ECO:0000256" key="6">
    <source>
        <dbReference type="ARBA" id="ARBA00023136"/>
    </source>
</evidence>
<keyword evidence="6 7" id="KW-0472">Membrane</keyword>
<dbReference type="Proteomes" id="UP000599074">
    <property type="component" value="Unassembled WGS sequence"/>
</dbReference>
<name>A0A8J3WZY2_9ACTN</name>
<keyword evidence="3" id="KW-1003">Cell membrane</keyword>
<dbReference type="SUPFAM" id="SSF161098">
    <property type="entry name" value="MetI-like"/>
    <property type="match status" value="1"/>
</dbReference>
<keyword evidence="2 7" id="KW-0813">Transport</keyword>
<comment type="caution">
    <text evidence="9">The sequence shown here is derived from an EMBL/GenBank/DDBJ whole genome shotgun (WGS) entry which is preliminary data.</text>
</comment>
<dbReference type="InterPro" id="IPR035906">
    <property type="entry name" value="MetI-like_sf"/>
</dbReference>
<evidence type="ECO:0000313" key="9">
    <source>
        <dbReference type="EMBL" id="GII21769.1"/>
    </source>
</evidence>
<dbReference type="GO" id="GO:0055085">
    <property type="term" value="P:transmembrane transport"/>
    <property type="evidence" value="ECO:0007669"/>
    <property type="project" value="InterPro"/>
</dbReference>
<dbReference type="RefSeq" id="WP_168114836.1">
    <property type="nucleotide sequence ID" value="NZ_BOON01000012.1"/>
</dbReference>
<evidence type="ECO:0000256" key="1">
    <source>
        <dbReference type="ARBA" id="ARBA00004651"/>
    </source>
</evidence>
<dbReference type="InterPro" id="IPR000515">
    <property type="entry name" value="MetI-like"/>
</dbReference>
<dbReference type="Gene3D" id="1.10.3720.10">
    <property type="entry name" value="MetI-like"/>
    <property type="match status" value="1"/>
</dbReference>
<dbReference type="PANTHER" id="PTHR30193:SF41">
    <property type="entry name" value="DIACETYLCHITOBIOSE UPTAKE SYSTEM PERMEASE PROTEIN NGCF"/>
    <property type="match status" value="1"/>
</dbReference>
<evidence type="ECO:0000256" key="5">
    <source>
        <dbReference type="ARBA" id="ARBA00022989"/>
    </source>
</evidence>
<dbReference type="Pfam" id="PF00528">
    <property type="entry name" value="BPD_transp_1"/>
    <property type="match status" value="1"/>
</dbReference>
<feature type="transmembrane region" description="Helical" evidence="7">
    <location>
        <begin position="7"/>
        <end position="29"/>
    </location>
</feature>
<comment type="subcellular location">
    <subcellularLocation>
        <location evidence="1 7">Cell membrane</location>
        <topology evidence="1 7">Multi-pass membrane protein</topology>
    </subcellularLocation>
</comment>
<organism evidence="9 10">
    <name type="scientific">Planosporangium mesophilum</name>
    <dbReference type="NCBI Taxonomy" id="689768"/>
    <lineage>
        <taxon>Bacteria</taxon>
        <taxon>Bacillati</taxon>
        <taxon>Actinomycetota</taxon>
        <taxon>Actinomycetes</taxon>
        <taxon>Micromonosporales</taxon>
        <taxon>Micromonosporaceae</taxon>
        <taxon>Planosporangium</taxon>
    </lineage>
</organism>
<gene>
    <name evidence="9" type="ORF">Pme01_13660</name>
</gene>
<dbReference type="CDD" id="cd06261">
    <property type="entry name" value="TM_PBP2"/>
    <property type="match status" value="1"/>
</dbReference>
<feature type="transmembrane region" description="Helical" evidence="7">
    <location>
        <begin position="162"/>
        <end position="182"/>
    </location>
</feature>
<keyword evidence="5 7" id="KW-1133">Transmembrane helix</keyword>
<evidence type="ECO:0000256" key="4">
    <source>
        <dbReference type="ARBA" id="ARBA00022692"/>
    </source>
</evidence>
<proteinExistence type="inferred from homology"/>
<sequence>MRHGRYPFIVGFLAAPITLYVVFVIAPYAQAFYISMTAWRGFAPPRWIGFDNFRKLIDDDAFWKAVSHHGIMLVTLPLVTIAIALFFAFLLNVAGGARGGTMQGVWGSKFYRVVFFFPQLLALPIIAVLFQTVYRPNSSGLINGVLMKLGFDPVGFLIKPNLALWSIIAVLVWQSVGFYLVLFSAGMASIPKDIYEAAEIDGAGRVTLFFRVTLPLLWDTIQVAWVYLGIAAFDAFAVVDVLSVDQGGPDGSTTVLAEEIYRNFKFSQLGYASALGVALFFLTLTFAALTLRVTRREAIEY</sequence>
<keyword evidence="4 7" id="KW-0812">Transmembrane</keyword>
<reference evidence="9" key="1">
    <citation type="submission" date="2021-01" db="EMBL/GenBank/DDBJ databases">
        <title>Whole genome shotgun sequence of Planosporangium mesophilum NBRC 109066.</title>
        <authorList>
            <person name="Komaki H."/>
            <person name="Tamura T."/>
        </authorList>
    </citation>
    <scope>NUCLEOTIDE SEQUENCE</scope>
    <source>
        <strain evidence="9">NBRC 109066</strain>
    </source>
</reference>
<dbReference type="AlphaFoldDB" id="A0A8J3WZY2"/>
<keyword evidence="10" id="KW-1185">Reference proteome</keyword>
<protein>
    <submittedName>
        <fullName evidence="9">Sugar ABC transporter permease</fullName>
    </submittedName>
</protein>
<feature type="transmembrane region" description="Helical" evidence="7">
    <location>
        <begin position="113"/>
        <end position="134"/>
    </location>
</feature>
<accession>A0A8J3WZY2</accession>
<feature type="transmembrane region" description="Helical" evidence="7">
    <location>
        <begin position="269"/>
        <end position="291"/>
    </location>
</feature>